<comment type="function">
    <text evidence="13">Involved in the synthesis of the GDP-mannose and dolichol-phosphate-mannose required for a number of critical mannosyl transfer reactions.</text>
</comment>
<dbReference type="GO" id="GO:0004615">
    <property type="term" value="F:phosphomannomutase activity"/>
    <property type="evidence" value="ECO:0007669"/>
    <property type="project" value="UniProtKB-EC"/>
</dbReference>
<dbReference type="AlphaFoldDB" id="A0AAD8LIL5"/>
<feature type="binding site" evidence="12">
    <location>
        <position position="207"/>
    </location>
    <ligand>
        <name>Mg(2+)</name>
        <dbReference type="ChEBI" id="CHEBI:18420"/>
        <label>1</label>
    </ligand>
</feature>
<dbReference type="GO" id="GO:0006013">
    <property type="term" value="P:mannose metabolic process"/>
    <property type="evidence" value="ECO:0007669"/>
    <property type="project" value="TreeGrafter"/>
</dbReference>
<evidence type="ECO:0000256" key="2">
    <source>
        <dbReference type="ARBA" id="ARBA00004699"/>
    </source>
</evidence>
<evidence type="ECO:0000256" key="8">
    <source>
        <dbReference type="ARBA" id="ARBA00022842"/>
    </source>
</evidence>
<sequence length="245" mass="28273">MGKRMIIFDMDGTITVPAQRITEEMKQWIRKCKDDGFDVSIATGSDYASVLQQIGENFLKEFRYVFTVNGTVAHADGKLIQNLRIVDVIPNDILKRLVQFCLMYIAQVDIPVKRGTFVEFRTGLINICPVGRNCSQQEREDFALLDKERGIRKELVRELRARFSDIETPIKFTTGGQISIDAFPLHWNKSLALEHMKEYDDIYFFGDSTHEGGNDYEICFHPDVKGTTVKDYRDTIFKLKELLDK</sequence>
<gene>
    <name evidence="14" type="ORF">BgAZ_202960</name>
</gene>
<feature type="binding site" evidence="11">
    <location>
        <position position="139"/>
    </location>
    <ligand>
        <name>alpha-D-mannose 1-phosphate</name>
        <dbReference type="ChEBI" id="CHEBI:58409"/>
    </ligand>
</feature>
<dbReference type="EMBL" id="JAVEPI010000002">
    <property type="protein sequence ID" value="KAK1443420.1"/>
    <property type="molecule type" value="Genomic_DNA"/>
</dbReference>
<keyword evidence="15" id="KW-1185">Reference proteome</keyword>
<accession>A0AAD8LIL5</accession>
<evidence type="ECO:0000256" key="9">
    <source>
        <dbReference type="ARBA" id="ARBA00023235"/>
    </source>
</evidence>
<dbReference type="PANTHER" id="PTHR10466">
    <property type="entry name" value="PHOSPHOMANNOMUTASE"/>
    <property type="match status" value="1"/>
</dbReference>
<feature type="binding site" evidence="11">
    <location>
        <position position="179"/>
    </location>
    <ligand>
        <name>alpha-D-mannose 1-phosphate</name>
        <dbReference type="ChEBI" id="CHEBI:58409"/>
    </ligand>
</feature>
<dbReference type="GO" id="GO:0005829">
    <property type="term" value="C:cytosol"/>
    <property type="evidence" value="ECO:0007669"/>
    <property type="project" value="TreeGrafter"/>
</dbReference>
<evidence type="ECO:0000313" key="14">
    <source>
        <dbReference type="EMBL" id="KAK1443420.1"/>
    </source>
</evidence>
<comment type="similarity">
    <text evidence="3 13">Belongs to the eukaryotic PMM family.</text>
</comment>
<feature type="binding site" evidence="11">
    <location>
        <position position="132"/>
    </location>
    <ligand>
        <name>alpha-D-mannose 1-phosphate</name>
        <dbReference type="ChEBI" id="CHEBI:58409"/>
    </ligand>
</feature>
<dbReference type="Gene3D" id="3.30.1240.20">
    <property type="match status" value="1"/>
</dbReference>
<comment type="pathway">
    <text evidence="2 13">Nucleotide-sugar biosynthesis; GDP-alpha-D-mannose biosynthesis; alpha-D-mannose 1-phosphate from D-fructose 6-phosphate: step 2/2.</text>
</comment>
<comment type="caution">
    <text evidence="14">The sequence shown here is derived from an EMBL/GenBank/DDBJ whole genome shotgun (WGS) entry which is preliminary data.</text>
</comment>
<evidence type="ECO:0000256" key="4">
    <source>
        <dbReference type="ARBA" id="ARBA00011738"/>
    </source>
</evidence>
<proteinExistence type="inferred from homology"/>
<dbReference type="NCBIfam" id="TIGR01484">
    <property type="entry name" value="HAD-SF-IIB"/>
    <property type="match status" value="1"/>
</dbReference>
<dbReference type="SFLD" id="SFLDS00003">
    <property type="entry name" value="Haloacid_Dehalogenase"/>
    <property type="match status" value="1"/>
</dbReference>
<comment type="subcellular location">
    <subcellularLocation>
        <location evidence="1 13">Cytoplasm</location>
    </subcellularLocation>
</comment>
<dbReference type="Gene3D" id="3.40.50.1000">
    <property type="entry name" value="HAD superfamily/HAD-like"/>
    <property type="match status" value="1"/>
</dbReference>
<protein>
    <recommendedName>
        <fullName evidence="5 13">Phosphomannomutase</fullName>
        <ecNumber evidence="5 13">5.4.2.8</ecNumber>
    </recommendedName>
</protein>
<dbReference type="Proteomes" id="UP001230268">
    <property type="component" value="Unassembled WGS sequence"/>
</dbReference>
<evidence type="ECO:0000256" key="6">
    <source>
        <dbReference type="ARBA" id="ARBA00022490"/>
    </source>
</evidence>
<dbReference type="GO" id="GO:0006487">
    <property type="term" value="P:protein N-linked glycosylation"/>
    <property type="evidence" value="ECO:0007669"/>
    <property type="project" value="TreeGrafter"/>
</dbReference>
<dbReference type="PANTHER" id="PTHR10466:SF0">
    <property type="entry name" value="PHOSPHOMANNOMUTASE"/>
    <property type="match status" value="1"/>
</dbReference>
<organism evidence="14 15">
    <name type="scientific">Babesia gibsoni</name>
    <dbReference type="NCBI Taxonomy" id="33632"/>
    <lineage>
        <taxon>Eukaryota</taxon>
        <taxon>Sar</taxon>
        <taxon>Alveolata</taxon>
        <taxon>Apicomplexa</taxon>
        <taxon>Aconoidasida</taxon>
        <taxon>Piroplasmida</taxon>
        <taxon>Babesiidae</taxon>
        <taxon>Babesia</taxon>
    </lineage>
</organism>
<comment type="cofactor">
    <cofactor evidence="12">
        <name>Mg(2+)</name>
        <dbReference type="ChEBI" id="CHEBI:18420"/>
    </cofactor>
</comment>
<feature type="active site" description="Nucleophile" evidence="10">
    <location>
        <position position="9"/>
    </location>
</feature>
<comment type="catalytic activity">
    <reaction evidence="13">
        <text>alpha-D-mannose 1-phosphate = D-mannose 6-phosphate</text>
        <dbReference type="Rhea" id="RHEA:11140"/>
        <dbReference type="ChEBI" id="CHEBI:58409"/>
        <dbReference type="ChEBI" id="CHEBI:58735"/>
        <dbReference type="EC" id="5.4.2.8"/>
    </reaction>
</comment>
<comment type="subunit">
    <text evidence="4 13">Homodimer.</text>
</comment>
<evidence type="ECO:0000256" key="7">
    <source>
        <dbReference type="ARBA" id="ARBA00022723"/>
    </source>
</evidence>
<dbReference type="SFLD" id="SFLDG01140">
    <property type="entry name" value="C2.B:_Phosphomannomutase_and_P"/>
    <property type="match status" value="1"/>
</dbReference>
<evidence type="ECO:0000256" key="11">
    <source>
        <dbReference type="PIRSR" id="PIRSR605002-2"/>
    </source>
</evidence>
<dbReference type="InterPro" id="IPR036412">
    <property type="entry name" value="HAD-like_sf"/>
</dbReference>
<dbReference type="InterPro" id="IPR043169">
    <property type="entry name" value="PMM_cap"/>
</dbReference>
<evidence type="ECO:0000256" key="1">
    <source>
        <dbReference type="ARBA" id="ARBA00004496"/>
    </source>
</evidence>
<evidence type="ECO:0000256" key="12">
    <source>
        <dbReference type="PIRSR" id="PIRSR605002-3"/>
    </source>
</evidence>
<feature type="active site" description="Proton donor/acceptor" evidence="10">
    <location>
        <position position="11"/>
    </location>
</feature>
<keyword evidence="9 13" id="KW-0413">Isomerase</keyword>
<dbReference type="SFLD" id="SFLDG01143">
    <property type="entry name" value="C2.B.3:_Phosphomannomutase_Lik"/>
    <property type="match status" value="1"/>
</dbReference>
<keyword evidence="8 12" id="KW-0460">Magnesium</keyword>
<dbReference type="Pfam" id="PF03332">
    <property type="entry name" value="PMM"/>
    <property type="match status" value="1"/>
</dbReference>
<evidence type="ECO:0000256" key="13">
    <source>
        <dbReference type="RuleBase" id="RU361118"/>
    </source>
</evidence>
<feature type="binding site" evidence="11">
    <location>
        <position position="121"/>
    </location>
    <ligand>
        <name>alpha-D-mannose 1-phosphate</name>
        <dbReference type="ChEBI" id="CHEBI:58409"/>
    </ligand>
</feature>
<reference evidence="14" key="1">
    <citation type="submission" date="2023-08" db="EMBL/GenBank/DDBJ databases">
        <title>Draft sequence of the Babesia gibsoni genome.</title>
        <authorList>
            <person name="Yamagishi J.Y."/>
            <person name="Xuan X.X."/>
        </authorList>
    </citation>
    <scope>NUCLEOTIDE SEQUENCE</scope>
    <source>
        <strain evidence="14">Azabu</strain>
    </source>
</reference>
<dbReference type="SUPFAM" id="SSF56784">
    <property type="entry name" value="HAD-like"/>
    <property type="match status" value="1"/>
</dbReference>
<dbReference type="InterPro" id="IPR006379">
    <property type="entry name" value="HAD-SF_hydro_IIB"/>
</dbReference>
<dbReference type="EC" id="5.4.2.8" evidence="5 13"/>
<evidence type="ECO:0000256" key="10">
    <source>
        <dbReference type="PIRSR" id="PIRSR605002-1"/>
    </source>
</evidence>
<dbReference type="FunFam" id="3.30.1240.20:FF:000001">
    <property type="entry name" value="Phosphomannomutase"/>
    <property type="match status" value="1"/>
</dbReference>
<evidence type="ECO:0000313" key="15">
    <source>
        <dbReference type="Proteomes" id="UP001230268"/>
    </source>
</evidence>
<evidence type="ECO:0000256" key="5">
    <source>
        <dbReference type="ARBA" id="ARBA00012730"/>
    </source>
</evidence>
<keyword evidence="7 12" id="KW-0479">Metal-binding</keyword>
<feature type="binding site" evidence="12">
    <location>
        <position position="9"/>
    </location>
    <ligand>
        <name>Mg(2+)</name>
        <dbReference type="ChEBI" id="CHEBI:18420"/>
        <label>1</label>
    </ligand>
</feature>
<keyword evidence="6 13" id="KW-0963">Cytoplasm</keyword>
<dbReference type="InterPro" id="IPR023214">
    <property type="entry name" value="HAD_sf"/>
</dbReference>
<dbReference type="GO" id="GO:0009298">
    <property type="term" value="P:GDP-mannose biosynthetic process"/>
    <property type="evidence" value="ECO:0007669"/>
    <property type="project" value="InterPro"/>
</dbReference>
<dbReference type="InterPro" id="IPR005002">
    <property type="entry name" value="PMM"/>
</dbReference>
<feature type="binding site" evidence="11">
    <location>
        <position position="181"/>
    </location>
    <ligand>
        <name>alpha-D-mannose 1-phosphate</name>
        <dbReference type="ChEBI" id="CHEBI:58409"/>
    </ligand>
</feature>
<feature type="binding site" evidence="12">
    <location>
        <position position="11"/>
    </location>
    <ligand>
        <name>Mg(2+)</name>
        <dbReference type="ChEBI" id="CHEBI:18420"/>
        <label>1</label>
    </ligand>
</feature>
<dbReference type="GO" id="GO:0046872">
    <property type="term" value="F:metal ion binding"/>
    <property type="evidence" value="ECO:0007669"/>
    <property type="project" value="UniProtKB-KW"/>
</dbReference>
<evidence type="ECO:0000256" key="3">
    <source>
        <dbReference type="ARBA" id="ARBA00009736"/>
    </source>
</evidence>
<name>A0AAD8LIL5_BABGI</name>